<evidence type="ECO:0000256" key="6">
    <source>
        <dbReference type="SAM" id="Phobius"/>
    </source>
</evidence>
<evidence type="ECO:0000259" key="7">
    <source>
        <dbReference type="Pfam" id="PF04138"/>
    </source>
</evidence>
<keyword evidence="2 6" id="KW-0812">Transmembrane</keyword>
<keyword evidence="4 6" id="KW-0472">Membrane</keyword>
<feature type="transmembrane region" description="Helical" evidence="6">
    <location>
        <begin position="82"/>
        <end position="104"/>
    </location>
</feature>
<dbReference type="Proteomes" id="UP001612915">
    <property type="component" value="Unassembled WGS sequence"/>
</dbReference>
<feature type="domain" description="GtrA/DPMS transmembrane" evidence="7">
    <location>
        <begin position="19"/>
        <end position="133"/>
    </location>
</feature>
<gene>
    <name evidence="8" type="ORF">ACIB24_04490</name>
</gene>
<comment type="caution">
    <text evidence="8">The sequence shown here is derived from an EMBL/GenBank/DDBJ whole genome shotgun (WGS) entry which is preliminary data.</text>
</comment>
<protein>
    <submittedName>
        <fullName evidence="8">GtrA family protein</fullName>
    </submittedName>
</protein>
<keyword evidence="3 6" id="KW-1133">Transmembrane helix</keyword>
<dbReference type="InterPro" id="IPR007267">
    <property type="entry name" value="GtrA_DPMS_TM"/>
</dbReference>
<evidence type="ECO:0000256" key="4">
    <source>
        <dbReference type="ARBA" id="ARBA00023136"/>
    </source>
</evidence>
<feature type="transmembrane region" description="Helical" evidence="6">
    <location>
        <begin position="44"/>
        <end position="62"/>
    </location>
</feature>
<feature type="transmembrane region" description="Helical" evidence="6">
    <location>
        <begin position="20"/>
        <end position="38"/>
    </location>
</feature>
<reference evidence="8 9" key="1">
    <citation type="submission" date="2024-10" db="EMBL/GenBank/DDBJ databases">
        <title>The Natural Products Discovery Center: Release of the First 8490 Sequenced Strains for Exploring Actinobacteria Biosynthetic Diversity.</title>
        <authorList>
            <person name="Kalkreuter E."/>
            <person name="Kautsar S.A."/>
            <person name="Yang D."/>
            <person name="Bader C.D."/>
            <person name="Teijaro C.N."/>
            <person name="Fluegel L."/>
            <person name="Davis C.M."/>
            <person name="Simpson J.R."/>
            <person name="Lauterbach L."/>
            <person name="Steele A.D."/>
            <person name="Gui C."/>
            <person name="Meng S."/>
            <person name="Li G."/>
            <person name="Viehrig K."/>
            <person name="Ye F."/>
            <person name="Su P."/>
            <person name="Kiefer A.F."/>
            <person name="Nichols A."/>
            <person name="Cepeda A.J."/>
            <person name="Yan W."/>
            <person name="Fan B."/>
            <person name="Jiang Y."/>
            <person name="Adhikari A."/>
            <person name="Zheng C.-J."/>
            <person name="Schuster L."/>
            <person name="Cowan T.M."/>
            <person name="Smanski M.J."/>
            <person name="Chevrette M.G."/>
            <person name="De Carvalho L.P.S."/>
            <person name="Shen B."/>
        </authorList>
    </citation>
    <scope>NUCLEOTIDE SEQUENCE [LARGE SCALE GENOMIC DNA]</scope>
    <source>
        <strain evidence="8 9">NPDC049639</strain>
    </source>
</reference>
<organism evidence="8 9">
    <name type="scientific">Spongisporangium articulatum</name>
    <dbReference type="NCBI Taxonomy" id="3362603"/>
    <lineage>
        <taxon>Bacteria</taxon>
        <taxon>Bacillati</taxon>
        <taxon>Actinomycetota</taxon>
        <taxon>Actinomycetes</taxon>
        <taxon>Kineosporiales</taxon>
        <taxon>Kineosporiaceae</taxon>
        <taxon>Spongisporangium</taxon>
    </lineage>
</organism>
<dbReference type="EMBL" id="JBITLV010000001">
    <property type="protein sequence ID" value="MFI7586312.1"/>
    <property type="molecule type" value="Genomic_DNA"/>
</dbReference>
<dbReference type="Pfam" id="PF04138">
    <property type="entry name" value="GtrA_DPMS_TM"/>
    <property type="match status" value="1"/>
</dbReference>
<feature type="transmembrane region" description="Helical" evidence="6">
    <location>
        <begin position="110"/>
        <end position="130"/>
    </location>
</feature>
<feature type="region of interest" description="Disordered" evidence="5">
    <location>
        <begin position="140"/>
        <end position="179"/>
    </location>
</feature>
<name>A0ABW8AJW7_9ACTN</name>
<comment type="subcellular location">
    <subcellularLocation>
        <location evidence="1">Membrane</location>
        <topology evidence="1">Multi-pass membrane protein</topology>
    </subcellularLocation>
</comment>
<evidence type="ECO:0000256" key="3">
    <source>
        <dbReference type="ARBA" id="ARBA00022989"/>
    </source>
</evidence>
<evidence type="ECO:0000256" key="1">
    <source>
        <dbReference type="ARBA" id="ARBA00004141"/>
    </source>
</evidence>
<dbReference type="RefSeq" id="WP_398275739.1">
    <property type="nucleotide sequence ID" value="NZ_JBITLV010000001.1"/>
</dbReference>
<evidence type="ECO:0000313" key="8">
    <source>
        <dbReference type="EMBL" id="MFI7586312.1"/>
    </source>
</evidence>
<accession>A0ABW8AJW7</accession>
<evidence type="ECO:0000313" key="9">
    <source>
        <dbReference type="Proteomes" id="UP001612915"/>
    </source>
</evidence>
<keyword evidence="9" id="KW-1185">Reference proteome</keyword>
<evidence type="ECO:0000256" key="5">
    <source>
        <dbReference type="SAM" id="MobiDB-lite"/>
    </source>
</evidence>
<proteinExistence type="predicted"/>
<evidence type="ECO:0000256" key="2">
    <source>
        <dbReference type="ARBA" id="ARBA00022692"/>
    </source>
</evidence>
<sequence length="234" mass="23751">MVSTARHRVSAPLVGQIVRFGAIGVASTVAYALLYLGLRRLLDPFSANALALLVTAVANTAANRRLTFGVRGSDGLATDHTVGLLAFGTGLALTSGSLALLHLVTDPGAGVELVVLSVANVVATVVRFVALRFRLHRPRPGRGEAGSGLGSGHRQQAPQVVGGRAVQDAPGQLPQPGARPVALADLDLDPAAPAAQVGRVDGGDVDPGAAPVGVRFLADGGHQRLETLLGDGGR</sequence>